<dbReference type="EMBL" id="PDSK01000002">
    <property type="protein sequence ID" value="PIE36577.1"/>
    <property type="molecule type" value="Genomic_DNA"/>
</dbReference>
<dbReference type="CDD" id="cd01427">
    <property type="entry name" value="HAD_like"/>
    <property type="match status" value="1"/>
</dbReference>
<evidence type="ECO:0000313" key="2">
    <source>
        <dbReference type="Proteomes" id="UP000230821"/>
    </source>
</evidence>
<dbReference type="PANTHER" id="PTHR43434">
    <property type="entry name" value="PHOSPHOGLYCOLATE PHOSPHATASE"/>
    <property type="match status" value="1"/>
</dbReference>
<dbReference type="Gene3D" id="1.10.150.240">
    <property type="entry name" value="Putative phosphatase, domain 2"/>
    <property type="match status" value="1"/>
</dbReference>
<accession>A0A2G6KLN5</accession>
<dbReference type="AlphaFoldDB" id="A0A2G6KLN5"/>
<dbReference type="PANTHER" id="PTHR43434:SF1">
    <property type="entry name" value="PHOSPHOGLYCOLATE PHOSPHATASE"/>
    <property type="match status" value="1"/>
</dbReference>
<proteinExistence type="predicted"/>
<protein>
    <recommendedName>
        <fullName evidence="3">Haloacid dehalogenase</fullName>
    </recommendedName>
</protein>
<dbReference type="SUPFAM" id="SSF56784">
    <property type="entry name" value="HAD-like"/>
    <property type="match status" value="1"/>
</dbReference>
<dbReference type="InterPro" id="IPR036412">
    <property type="entry name" value="HAD-like_sf"/>
</dbReference>
<name>A0A2G6KLN5_9BACT</name>
<dbReference type="GO" id="GO:0006281">
    <property type="term" value="P:DNA repair"/>
    <property type="evidence" value="ECO:0007669"/>
    <property type="project" value="TreeGrafter"/>
</dbReference>
<evidence type="ECO:0008006" key="3">
    <source>
        <dbReference type="Google" id="ProtNLM"/>
    </source>
</evidence>
<dbReference type="InterPro" id="IPR023214">
    <property type="entry name" value="HAD_sf"/>
</dbReference>
<reference evidence="1 2" key="1">
    <citation type="submission" date="2017-10" db="EMBL/GenBank/DDBJ databases">
        <title>Novel microbial diversity and functional potential in the marine mammal oral microbiome.</title>
        <authorList>
            <person name="Dudek N.K."/>
            <person name="Sun C.L."/>
            <person name="Burstein D."/>
            <person name="Kantor R.S."/>
            <person name="Aliaga Goltsman D.S."/>
            <person name="Bik E.M."/>
            <person name="Thomas B.C."/>
            <person name="Banfield J.F."/>
            <person name="Relman D.A."/>
        </authorList>
    </citation>
    <scope>NUCLEOTIDE SEQUENCE [LARGE SCALE GENOMIC DNA]</scope>
    <source>
        <strain evidence="1">DOLJORAL78_47_16</strain>
    </source>
</reference>
<comment type="caution">
    <text evidence="1">The sequence shown here is derived from an EMBL/GenBank/DDBJ whole genome shotgun (WGS) entry which is preliminary data.</text>
</comment>
<dbReference type="InterPro" id="IPR041492">
    <property type="entry name" value="HAD_2"/>
</dbReference>
<sequence length="199" mass="22760">MSIQVIVFDFDGTLVESDRLKFEAFFELFPKDNVHDRVIRRVFSECPEASRYVMLEQILRTLDQYRDDGPKRVQELAGRYNEIVVSAAQTCPECPGAEAVLKDLVPDYCCYLSSATPEEPLQEIVAFRGWTDYFQQIFGYPRKKPDTLCNIFEREGVTPQQVVVVGNGESDRVSAEVSGCHFYDVNQKPLIALRAFLNE</sequence>
<dbReference type="Pfam" id="PF13419">
    <property type="entry name" value="HAD_2"/>
    <property type="match status" value="1"/>
</dbReference>
<dbReference type="Proteomes" id="UP000230821">
    <property type="component" value="Unassembled WGS sequence"/>
</dbReference>
<dbReference type="InterPro" id="IPR050155">
    <property type="entry name" value="HAD-like_hydrolase_sf"/>
</dbReference>
<gene>
    <name evidence="1" type="ORF">CSA56_00045</name>
</gene>
<evidence type="ECO:0000313" key="1">
    <source>
        <dbReference type="EMBL" id="PIE36577.1"/>
    </source>
</evidence>
<dbReference type="InterPro" id="IPR023198">
    <property type="entry name" value="PGP-like_dom2"/>
</dbReference>
<dbReference type="SFLD" id="SFLDS00003">
    <property type="entry name" value="Haloacid_Dehalogenase"/>
    <property type="match status" value="1"/>
</dbReference>
<dbReference type="GO" id="GO:0008967">
    <property type="term" value="F:phosphoglycolate phosphatase activity"/>
    <property type="evidence" value="ECO:0007669"/>
    <property type="project" value="TreeGrafter"/>
</dbReference>
<dbReference type="GO" id="GO:0005829">
    <property type="term" value="C:cytosol"/>
    <property type="evidence" value="ECO:0007669"/>
    <property type="project" value="TreeGrafter"/>
</dbReference>
<dbReference type="SFLD" id="SFLDG01129">
    <property type="entry name" value="C1.5:_HAD__Beta-PGM__Phosphata"/>
    <property type="match status" value="1"/>
</dbReference>
<dbReference type="Gene3D" id="3.40.50.1000">
    <property type="entry name" value="HAD superfamily/HAD-like"/>
    <property type="match status" value="1"/>
</dbReference>
<organism evidence="1 2">
    <name type="scientific">candidate division KSB3 bacterium</name>
    <dbReference type="NCBI Taxonomy" id="2044937"/>
    <lineage>
        <taxon>Bacteria</taxon>
        <taxon>candidate division KSB3</taxon>
    </lineage>
</organism>